<feature type="region of interest" description="Disordered" evidence="8">
    <location>
        <begin position="39"/>
        <end position="66"/>
    </location>
</feature>
<dbReference type="RefSeq" id="WP_188583893.1">
    <property type="nucleotide sequence ID" value="NZ_BMCT01000011.1"/>
</dbReference>
<keyword evidence="4" id="KW-0800">Toxin</keyword>
<keyword evidence="6" id="KW-0843">Virulence</keyword>
<dbReference type="InterPro" id="IPR018511">
    <property type="entry name" value="Hemolysin-typ_Ca-bd_CS"/>
</dbReference>
<comment type="subcellular location">
    <subcellularLocation>
        <location evidence="1">Membrane</location>
    </subcellularLocation>
    <subcellularLocation>
        <location evidence="2">Secreted</location>
    </subcellularLocation>
</comment>
<dbReference type="PRINTS" id="PR01488">
    <property type="entry name" value="RTXTOXINA"/>
</dbReference>
<name>A0A917FIZ2_9HYPH</name>
<dbReference type="Gene3D" id="2.150.10.10">
    <property type="entry name" value="Serralysin-like metalloprotease, C-terminal"/>
    <property type="match status" value="3"/>
</dbReference>
<dbReference type="GO" id="GO:0090729">
    <property type="term" value="F:toxin activity"/>
    <property type="evidence" value="ECO:0007669"/>
    <property type="project" value="UniProtKB-KW"/>
</dbReference>
<gene>
    <name evidence="9" type="ORF">GCM10007301_53150</name>
</gene>
<dbReference type="PANTHER" id="PTHR38340">
    <property type="entry name" value="S-LAYER PROTEIN"/>
    <property type="match status" value="1"/>
</dbReference>
<reference evidence="9" key="2">
    <citation type="submission" date="2020-09" db="EMBL/GenBank/DDBJ databases">
        <authorList>
            <person name="Sun Q."/>
            <person name="Sedlacek I."/>
        </authorList>
    </citation>
    <scope>NUCLEOTIDE SEQUENCE</scope>
    <source>
        <strain evidence="9">CCM 7897</strain>
    </source>
</reference>
<proteinExistence type="predicted"/>
<dbReference type="InterPro" id="IPR001343">
    <property type="entry name" value="Hemolysn_Ca-bd"/>
</dbReference>
<comment type="caution">
    <text evidence="9">The sequence shown here is derived from an EMBL/GenBank/DDBJ whole genome shotgun (WGS) entry which is preliminary data.</text>
</comment>
<evidence type="ECO:0008006" key="11">
    <source>
        <dbReference type="Google" id="ProtNLM"/>
    </source>
</evidence>
<dbReference type="GO" id="GO:0005576">
    <property type="term" value="C:extracellular region"/>
    <property type="evidence" value="ECO:0007669"/>
    <property type="project" value="UniProtKB-SubCell"/>
</dbReference>
<dbReference type="PANTHER" id="PTHR38340:SF1">
    <property type="entry name" value="S-LAYER PROTEIN"/>
    <property type="match status" value="1"/>
</dbReference>
<dbReference type="GO" id="GO:0005509">
    <property type="term" value="F:calcium ion binding"/>
    <property type="evidence" value="ECO:0007669"/>
    <property type="project" value="InterPro"/>
</dbReference>
<protein>
    <recommendedName>
        <fullName evidence="11">Calcium-binding protein</fullName>
    </recommendedName>
</protein>
<sequence>MARIVGTQEPDSLIGASLTGDVILGLGGDDYLAAYPGTGSSTLEGGDGNDTLQGGAGDDILRGGAGDDELTGGAGADIIEGGDGIDTVSYWHAPPQTGVTVNLATGTAYGGDAEGDILSGIENIRGTTGADVLIGDDNANEISIAYYAGYEVVDTVSAGGGDDTVFIHYGKAVADGGDGDDMVAISFRAGTEGVTLHFDPALTEVDGSILTNFESIQAFGTVLTDTFYGGDGDDALSGWDGRDYLRGGDGNDRLYGGNGHDSLRGGAGDDRLEGGWGNDYLVGGAGSDWFLFNDLNSSRDRILDFEAGDGGDKIVLSLNRQTDGGIHSFEDFLDHLTETDEGVYLDLHGPEAWPIGVIIEGVSISDLTPDNLNLDNFWG</sequence>
<keyword evidence="5" id="KW-0677">Repeat</keyword>
<evidence type="ECO:0000256" key="7">
    <source>
        <dbReference type="ARBA" id="ARBA00023136"/>
    </source>
</evidence>
<keyword evidence="7" id="KW-0472">Membrane</keyword>
<dbReference type="Pfam" id="PF00353">
    <property type="entry name" value="HemolysinCabind"/>
    <property type="match status" value="5"/>
</dbReference>
<evidence type="ECO:0000256" key="3">
    <source>
        <dbReference type="ARBA" id="ARBA00022525"/>
    </source>
</evidence>
<dbReference type="InterPro" id="IPR011049">
    <property type="entry name" value="Serralysin-like_metalloprot_C"/>
</dbReference>
<organism evidence="9 10">
    <name type="scientific">Azorhizobium oxalatiphilum</name>
    <dbReference type="NCBI Taxonomy" id="980631"/>
    <lineage>
        <taxon>Bacteria</taxon>
        <taxon>Pseudomonadati</taxon>
        <taxon>Pseudomonadota</taxon>
        <taxon>Alphaproteobacteria</taxon>
        <taxon>Hyphomicrobiales</taxon>
        <taxon>Xanthobacteraceae</taxon>
        <taxon>Azorhizobium</taxon>
    </lineage>
</organism>
<accession>A0A917FIZ2</accession>
<evidence type="ECO:0000313" key="9">
    <source>
        <dbReference type="EMBL" id="GGF86629.1"/>
    </source>
</evidence>
<evidence type="ECO:0000256" key="4">
    <source>
        <dbReference type="ARBA" id="ARBA00022656"/>
    </source>
</evidence>
<evidence type="ECO:0000256" key="5">
    <source>
        <dbReference type="ARBA" id="ARBA00022737"/>
    </source>
</evidence>
<dbReference type="InterPro" id="IPR050557">
    <property type="entry name" value="RTX_toxin/Mannuronan_C5-epim"/>
</dbReference>
<evidence type="ECO:0000256" key="6">
    <source>
        <dbReference type="ARBA" id="ARBA00023026"/>
    </source>
</evidence>
<keyword evidence="3" id="KW-0964">Secreted</keyword>
<dbReference type="InterPro" id="IPR003995">
    <property type="entry name" value="RTX_toxin_determinant-A"/>
</dbReference>
<evidence type="ECO:0000313" key="10">
    <source>
        <dbReference type="Proteomes" id="UP000606044"/>
    </source>
</evidence>
<dbReference type="PROSITE" id="PS00330">
    <property type="entry name" value="HEMOLYSIN_CALCIUM"/>
    <property type="match status" value="5"/>
</dbReference>
<evidence type="ECO:0000256" key="8">
    <source>
        <dbReference type="SAM" id="MobiDB-lite"/>
    </source>
</evidence>
<dbReference type="EMBL" id="BMCT01000011">
    <property type="protein sequence ID" value="GGF86629.1"/>
    <property type="molecule type" value="Genomic_DNA"/>
</dbReference>
<keyword evidence="10" id="KW-1185">Reference proteome</keyword>
<dbReference type="Proteomes" id="UP000606044">
    <property type="component" value="Unassembled WGS sequence"/>
</dbReference>
<dbReference type="AlphaFoldDB" id="A0A917FIZ2"/>
<evidence type="ECO:0000256" key="1">
    <source>
        <dbReference type="ARBA" id="ARBA00004370"/>
    </source>
</evidence>
<evidence type="ECO:0000256" key="2">
    <source>
        <dbReference type="ARBA" id="ARBA00004613"/>
    </source>
</evidence>
<dbReference type="SUPFAM" id="SSF51120">
    <property type="entry name" value="beta-Roll"/>
    <property type="match status" value="2"/>
</dbReference>
<reference evidence="9" key="1">
    <citation type="journal article" date="2014" name="Int. J. Syst. Evol. Microbiol.">
        <title>Complete genome sequence of Corynebacterium casei LMG S-19264T (=DSM 44701T), isolated from a smear-ripened cheese.</title>
        <authorList>
            <consortium name="US DOE Joint Genome Institute (JGI-PGF)"/>
            <person name="Walter F."/>
            <person name="Albersmeier A."/>
            <person name="Kalinowski J."/>
            <person name="Ruckert C."/>
        </authorList>
    </citation>
    <scope>NUCLEOTIDE SEQUENCE</scope>
    <source>
        <strain evidence="9">CCM 7897</strain>
    </source>
</reference>
<dbReference type="PRINTS" id="PR00313">
    <property type="entry name" value="CABNDNGRPT"/>
</dbReference>
<dbReference type="GO" id="GO:0016020">
    <property type="term" value="C:membrane"/>
    <property type="evidence" value="ECO:0007669"/>
    <property type="project" value="UniProtKB-SubCell"/>
</dbReference>